<keyword evidence="6" id="KW-1185">Reference proteome</keyword>
<dbReference type="Proteomes" id="UP000441354">
    <property type="component" value="Unassembled WGS sequence"/>
</dbReference>
<keyword evidence="2 3" id="KW-0238">DNA-binding</keyword>
<gene>
    <name evidence="5" type="ORF">F7732_16165</name>
</gene>
<feature type="DNA-binding region" description="H-T-H motif" evidence="3">
    <location>
        <begin position="32"/>
        <end position="51"/>
    </location>
</feature>
<dbReference type="Pfam" id="PF14278">
    <property type="entry name" value="TetR_C_8"/>
    <property type="match status" value="1"/>
</dbReference>
<accession>A0A7V7UUM3</accession>
<dbReference type="InterPro" id="IPR039532">
    <property type="entry name" value="TetR_C_Firmicutes"/>
</dbReference>
<reference evidence="5 6" key="1">
    <citation type="journal article" date="2014" name="Arch. Microbiol.">
        <title>Bacillus mesophilum sp. nov., strain IITR-54T, a novel 4-chlorobiphenyl dechlorinating bacterium.</title>
        <authorList>
            <person name="Manickam N."/>
            <person name="Singh N.K."/>
            <person name="Bajaj A."/>
            <person name="Kumar R.M."/>
            <person name="Kaur G."/>
            <person name="Kaur N."/>
            <person name="Bala M."/>
            <person name="Kumar A."/>
            <person name="Mayilraj S."/>
        </authorList>
    </citation>
    <scope>NUCLEOTIDE SEQUENCE [LARGE SCALE GENOMIC DNA]</scope>
    <source>
        <strain evidence="5 6">IITR-54</strain>
    </source>
</reference>
<evidence type="ECO:0000256" key="3">
    <source>
        <dbReference type="PROSITE-ProRule" id="PRU00335"/>
    </source>
</evidence>
<dbReference type="InterPro" id="IPR001647">
    <property type="entry name" value="HTH_TetR"/>
</dbReference>
<sequence>MSKVDRRVLKTQEFLKKAVIELMAEKGFDDITIQELADRANVNRGTIYLHYLDKFDLLDRLIDEHINVLRVMCEEAAEMKLDFVESNVGWFEYFESNYSFFSTMLRSSQASYFRSRFQALLMEEIKNDINTARTINRDLNEEVILQFVVTSFVGTVEWWITKEMPFPPRVIAEQLGILLDRIY</sequence>
<evidence type="ECO:0000256" key="2">
    <source>
        <dbReference type="ARBA" id="ARBA00023125"/>
    </source>
</evidence>
<protein>
    <submittedName>
        <fullName evidence="5">TetR/AcrR family transcriptional regulator</fullName>
    </submittedName>
</protein>
<feature type="domain" description="HTH tetR-type" evidence="4">
    <location>
        <begin position="9"/>
        <end position="69"/>
    </location>
</feature>
<dbReference type="PRINTS" id="PR00455">
    <property type="entry name" value="HTHTETR"/>
</dbReference>
<organism evidence="5 6">
    <name type="scientific">Bacillus mesophilum</name>
    <dbReference type="NCBI Taxonomy" id="1071718"/>
    <lineage>
        <taxon>Bacteria</taxon>
        <taxon>Bacillati</taxon>
        <taxon>Bacillota</taxon>
        <taxon>Bacilli</taxon>
        <taxon>Bacillales</taxon>
        <taxon>Bacillaceae</taxon>
        <taxon>Bacillus</taxon>
    </lineage>
</organism>
<name>A0A7V7UUM3_9BACI</name>
<evidence type="ECO:0000256" key="1">
    <source>
        <dbReference type="ARBA" id="ARBA00022491"/>
    </source>
</evidence>
<evidence type="ECO:0000313" key="5">
    <source>
        <dbReference type="EMBL" id="KAB2331382.1"/>
    </source>
</evidence>
<dbReference type="GO" id="GO:0003677">
    <property type="term" value="F:DNA binding"/>
    <property type="evidence" value="ECO:0007669"/>
    <property type="project" value="UniProtKB-UniRule"/>
</dbReference>
<keyword evidence="1" id="KW-0678">Repressor</keyword>
<dbReference type="PROSITE" id="PS50977">
    <property type="entry name" value="HTH_TETR_2"/>
    <property type="match status" value="1"/>
</dbReference>
<dbReference type="InterPro" id="IPR050624">
    <property type="entry name" value="HTH-type_Tx_Regulator"/>
</dbReference>
<dbReference type="RefSeq" id="WP_151575043.1">
    <property type="nucleotide sequence ID" value="NZ_WBOT01000005.1"/>
</dbReference>
<dbReference type="OrthoDB" id="9810250at2"/>
<dbReference type="Pfam" id="PF00440">
    <property type="entry name" value="TetR_N"/>
    <property type="match status" value="1"/>
</dbReference>
<dbReference type="SUPFAM" id="SSF46689">
    <property type="entry name" value="Homeodomain-like"/>
    <property type="match status" value="1"/>
</dbReference>
<dbReference type="InterPro" id="IPR009057">
    <property type="entry name" value="Homeodomain-like_sf"/>
</dbReference>
<dbReference type="AlphaFoldDB" id="A0A7V7UUM3"/>
<dbReference type="PANTHER" id="PTHR43479:SF23">
    <property type="entry name" value="HTH TETR-TYPE DOMAIN-CONTAINING PROTEIN"/>
    <property type="match status" value="1"/>
</dbReference>
<dbReference type="Gene3D" id="1.10.357.10">
    <property type="entry name" value="Tetracycline Repressor, domain 2"/>
    <property type="match status" value="1"/>
</dbReference>
<comment type="caution">
    <text evidence="5">The sequence shown here is derived from an EMBL/GenBank/DDBJ whole genome shotgun (WGS) entry which is preliminary data.</text>
</comment>
<proteinExistence type="predicted"/>
<dbReference type="EMBL" id="WBOT01000005">
    <property type="protein sequence ID" value="KAB2331382.1"/>
    <property type="molecule type" value="Genomic_DNA"/>
</dbReference>
<dbReference type="PANTHER" id="PTHR43479">
    <property type="entry name" value="ACREF/ENVCD OPERON REPRESSOR-RELATED"/>
    <property type="match status" value="1"/>
</dbReference>
<evidence type="ECO:0000313" key="6">
    <source>
        <dbReference type="Proteomes" id="UP000441354"/>
    </source>
</evidence>
<evidence type="ECO:0000259" key="4">
    <source>
        <dbReference type="PROSITE" id="PS50977"/>
    </source>
</evidence>